<comment type="caution">
    <text evidence="4">The sequence shown here is derived from an EMBL/GenBank/DDBJ whole genome shotgun (WGS) entry which is preliminary data.</text>
</comment>
<dbReference type="AlphaFoldDB" id="A0A553NTX1"/>
<feature type="chain" id="PRO_5021718596" description="LRRCT domain-containing protein" evidence="3">
    <location>
        <begin position="22"/>
        <end position="1084"/>
    </location>
</feature>
<dbReference type="Pfam" id="PF00560">
    <property type="entry name" value="LRR_1"/>
    <property type="match status" value="1"/>
</dbReference>
<evidence type="ECO:0000256" key="3">
    <source>
        <dbReference type="SAM" id="SignalP"/>
    </source>
</evidence>
<protein>
    <recommendedName>
        <fullName evidence="6">LRRCT domain-containing protein</fullName>
    </recommendedName>
</protein>
<name>A0A553NTX1_TIGCA</name>
<keyword evidence="3" id="KW-0732">Signal</keyword>
<reference evidence="4 5" key="1">
    <citation type="journal article" date="2018" name="Nat. Ecol. Evol.">
        <title>Genomic signatures of mitonuclear coevolution across populations of Tigriopus californicus.</title>
        <authorList>
            <person name="Barreto F.S."/>
            <person name="Watson E.T."/>
            <person name="Lima T.G."/>
            <person name="Willett C.S."/>
            <person name="Edmands S."/>
            <person name="Li W."/>
            <person name="Burton R.S."/>
        </authorList>
    </citation>
    <scope>NUCLEOTIDE SEQUENCE [LARGE SCALE GENOMIC DNA]</scope>
    <source>
        <strain evidence="4 5">San Diego</strain>
    </source>
</reference>
<evidence type="ECO:0000313" key="4">
    <source>
        <dbReference type="EMBL" id="TRY68879.1"/>
    </source>
</evidence>
<dbReference type="Pfam" id="PF13855">
    <property type="entry name" value="LRR_8"/>
    <property type="match status" value="5"/>
</dbReference>
<dbReference type="PRINTS" id="PR00019">
    <property type="entry name" value="LEURICHRPT"/>
</dbReference>
<proteinExistence type="predicted"/>
<keyword evidence="1" id="KW-0433">Leucine-rich repeat</keyword>
<dbReference type="PANTHER" id="PTHR24366:SF96">
    <property type="entry name" value="LEUCINE RICH REPEAT CONTAINING 53"/>
    <property type="match status" value="1"/>
</dbReference>
<dbReference type="Proteomes" id="UP000318571">
    <property type="component" value="Chromosome 1"/>
</dbReference>
<dbReference type="PROSITE" id="PS51450">
    <property type="entry name" value="LRR"/>
    <property type="match status" value="4"/>
</dbReference>
<evidence type="ECO:0008006" key="6">
    <source>
        <dbReference type="Google" id="ProtNLM"/>
    </source>
</evidence>
<keyword evidence="2" id="KW-0677">Repeat</keyword>
<dbReference type="SMART" id="SM00369">
    <property type="entry name" value="LRR_TYP"/>
    <property type="match status" value="25"/>
</dbReference>
<gene>
    <name evidence="4" type="ORF">TCAL_11021</name>
</gene>
<evidence type="ECO:0000313" key="5">
    <source>
        <dbReference type="Proteomes" id="UP000318571"/>
    </source>
</evidence>
<dbReference type="SUPFAM" id="SSF52058">
    <property type="entry name" value="L domain-like"/>
    <property type="match status" value="3"/>
</dbReference>
<dbReference type="STRING" id="6832.A0A553NTX1"/>
<dbReference type="PANTHER" id="PTHR24366">
    <property type="entry name" value="IG(IMMUNOGLOBULIN) AND LRR(LEUCINE RICH REPEAT) DOMAINS"/>
    <property type="match status" value="1"/>
</dbReference>
<sequence>MTWMKYMCLVVLVGLGKQVRCQKWVDPPPKYQCPEDWEIYPCKCISDGDEGLHVECSNTNLAAVGYAIKLVKPLIHTLVISNCNIEKLYGNIFNPLTLKVLWVVDTPIRDVSDGTFDGIGASLRELYIHNTWLSRVPPAVKNLTNLVKLEIDGSRIKYLPPKVFDGMSALLDLKVSESEVENIHAGVFSGLRRLKRLSLYNNKIVTFPKDTFKAQINLEYLDLSHNQFPKLEPHYFLPLSKLLWCNVSHNEIPTLNSRVFSRNSVLRVLHLNHNQLTSLDANSFRGMRFMRRLYMSDNQIKRVGRGAFRGVSRIGTIDLARNNLTTVDFQMFSDLRFIDTIDLAENNIKEVHRESFKNIYLTKINISHNVLDTLPEGAFRGCENMTFLDLSHNRLTTIDPEAFDDSTYAGEMFLQYNQLTSLADVPMKNQRGIRLLNVSHNDLMDIPKNSFPKLFELHTIDFSYNNISDIGRSVFTPLFSLRFLYFQHNSLTTLESSTFGKLPSLLEMDLSYNQLQNVRRSVFSGLNSIRTIHIDHNRLGEIPSPPISLNHLHVAHNEVTRIKGRQAWPTMNSLIVLDLDYNRLGDSIEGGRFDNLNTVGTLKLRGNNITRPPWEALGALQSLRTLHLDDNLMTNLTQRAFGRLPATAEITLSGNQLNNISMNAFEGLLQIQHLDLSRNNLSYIPPGAFQSLTAVRTLNLSHNHLDRLQNKTHGVFEDLQSLRWDSSTSDGPISFQLDLSYNRIPFVTKKMFPENKWIPYRLEWLDLSHNSMPVLTKEILTGTKHLLHLNVSHNMLNDIRRGILTNFTTLETLDISGNQLDDKVFMDGRFGIMPNLTVFRMANNSFFSLPVEQLVEHKELRLLDVSFNKLTAFHPGLAHNIKKGLDIHYEGNQLKCDCLLRPVAYWLISVGRLRGRAGPWDKTICQSPKYLQGRSVGSLLEEQLICDDNDLANQFKLNPDVVFQKIIPEDDLLKFRWSVNTNEDVADFRLELKTKSFPPQTIFEKDVTYSERYGEVPTSNQEASLCIFGKTSTGRVRSWRQQQCQNIGDVLASSSSIHYFPLSSSWAKLILSALLSRLSLLTLA</sequence>
<keyword evidence="5" id="KW-1185">Reference proteome</keyword>
<dbReference type="OMA" id="IEYQMFT"/>
<dbReference type="Gene3D" id="3.80.10.10">
    <property type="entry name" value="Ribonuclease Inhibitor"/>
    <property type="match status" value="6"/>
</dbReference>
<dbReference type="FunFam" id="3.80.10.10:FF:001164">
    <property type="entry name" value="GH01279p"/>
    <property type="match status" value="1"/>
</dbReference>
<feature type="signal peptide" evidence="3">
    <location>
        <begin position="1"/>
        <end position="21"/>
    </location>
</feature>
<evidence type="ECO:0000256" key="2">
    <source>
        <dbReference type="ARBA" id="ARBA00022737"/>
    </source>
</evidence>
<accession>A0A553NTX1</accession>
<dbReference type="InterPro" id="IPR001611">
    <property type="entry name" value="Leu-rich_rpt"/>
</dbReference>
<dbReference type="InterPro" id="IPR003591">
    <property type="entry name" value="Leu-rich_rpt_typical-subtyp"/>
</dbReference>
<dbReference type="EMBL" id="VCGU01000010">
    <property type="protein sequence ID" value="TRY68879.1"/>
    <property type="molecule type" value="Genomic_DNA"/>
</dbReference>
<dbReference type="InterPro" id="IPR032675">
    <property type="entry name" value="LRR_dom_sf"/>
</dbReference>
<evidence type="ECO:0000256" key="1">
    <source>
        <dbReference type="ARBA" id="ARBA00022614"/>
    </source>
</evidence>
<organism evidence="4 5">
    <name type="scientific">Tigriopus californicus</name>
    <name type="common">Marine copepod</name>
    <dbReference type="NCBI Taxonomy" id="6832"/>
    <lineage>
        <taxon>Eukaryota</taxon>
        <taxon>Metazoa</taxon>
        <taxon>Ecdysozoa</taxon>
        <taxon>Arthropoda</taxon>
        <taxon>Crustacea</taxon>
        <taxon>Multicrustacea</taxon>
        <taxon>Hexanauplia</taxon>
        <taxon>Copepoda</taxon>
        <taxon>Harpacticoida</taxon>
        <taxon>Harpacticidae</taxon>
        <taxon>Tigriopus</taxon>
    </lineage>
</organism>